<accession>A0ABS7GU60</accession>
<evidence type="ECO:0008006" key="3">
    <source>
        <dbReference type="Google" id="ProtNLM"/>
    </source>
</evidence>
<reference evidence="1 2" key="1">
    <citation type="journal article" date="2021" name="MBio">
        <title>Poor Competitiveness of Bradyrhizobium in Pigeon Pea Root Colonization in Indian Soils.</title>
        <authorList>
            <person name="Chalasani D."/>
            <person name="Basu A."/>
            <person name="Pullabhotla S.V.S.R.N."/>
            <person name="Jorrin B."/>
            <person name="Neal A.L."/>
            <person name="Poole P.S."/>
            <person name="Podile A.R."/>
            <person name="Tkacz A."/>
        </authorList>
    </citation>
    <scope>NUCLEOTIDE SEQUENCE [LARGE SCALE GENOMIC DNA]</scope>
    <source>
        <strain evidence="1 2">HU56</strain>
    </source>
</reference>
<gene>
    <name evidence="1" type="ORF">JNB85_13755</name>
</gene>
<name>A0ABS7GU60_9HYPH</name>
<dbReference type="Proteomes" id="UP000717752">
    <property type="component" value="Unassembled WGS sequence"/>
</dbReference>
<protein>
    <recommendedName>
        <fullName evidence="3">Transposase</fullName>
    </recommendedName>
</protein>
<keyword evidence="2" id="KW-1185">Reference proteome</keyword>
<organism evidence="1 2">
    <name type="scientific">Rhizobium mesosinicum</name>
    <dbReference type="NCBI Taxonomy" id="335017"/>
    <lineage>
        <taxon>Bacteria</taxon>
        <taxon>Pseudomonadati</taxon>
        <taxon>Pseudomonadota</taxon>
        <taxon>Alphaproteobacteria</taxon>
        <taxon>Hyphomicrobiales</taxon>
        <taxon>Rhizobiaceae</taxon>
        <taxon>Rhizobium/Agrobacterium group</taxon>
        <taxon>Rhizobium</taxon>
    </lineage>
</organism>
<evidence type="ECO:0000313" key="1">
    <source>
        <dbReference type="EMBL" id="MBW9053475.1"/>
    </source>
</evidence>
<evidence type="ECO:0000313" key="2">
    <source>
        <dbReference type="Proteomes" id="UP000717752"/>
    </source>
</evidence>
<dbReference type="EMBL" id="JAEUAK010000004">
    <property type="protein sequence ID" value="MBW9053475.1"/>
    <property type="molecule type" value="Genomic_DNA"/>
</dbReference>
<dbReference type="RefSeq" id="WP_220334837.1">
    <property type="nucleotide sequence ID" value="NZ_JAEUAK010000004.1"/>
</dbReference>
<proteinExistence type="predicted"/>
<sequence>MNWIHFVVQLDRRHWLVIFIHPNGVVHTLMDSDDFMDFIANEARTEG</sequence>
<comment type="caution">
    <text evidence="1">The sequence shown here is derived from an EMBL/GenBank/DDBJ whole genome shotgun (WGS) entry which is preliminary data.</text>
</comment>